<keyword evidence="1" id="KW-0862">Zinc</keyword>
<accession>A0A804UN10</accession>
<dbReference type="GO" id="GO:0008270">
    <property type="term" value="F:zinc ion binding"/>
    <property type="evidence" value="ECO:0007669"/>
    <property type="project" value="UniProtKB-KW"/>
</dbReference>
<dbReference type="SUPFAM" id="SSF48371">
    <property type="entry name" value="ARM repeat"/>
    <property type="match status" value="1"/>
</dbReference>
<evidence type="ECO:0000259" key="2">
    <source>
        <dbReference type="PROSITE" id="PS50271"/>
    </source>
</evidence>
<dbReference type="Gramene" id="Zm00001eb429630_T001">
    <property type="protein sequence ID" value="Zm00001eb429630_P001"/>
    <property type="gene ID" value="Zm00001eb429630"/>
</dbReference>
<keyword evidence="4" id="KW-1185">Reference proteome</keyword>
<dbReference type="Gene3D" id="3.30.40.10">
    <property type="entry name" value="Zinc/RING finger domain, C3HC4 (zinc finger)"/>
    <property type="match status" value="1"/>
</dbReference>
<dbReference type="PANTHER" id="PTHR46168:SF4">
    <property type="entry name" value="ARMADILLO_BETA-CATENIN-LIKE REPEAT FAMILY PROTEIN, EXPRESSED"/>
    <property type="match status" value="1"/>
</dbReference>
<reference evidence="3" key="3">
    <citation type="submission" date="2021-05" db="UniProtKB">
        <authorList>
            <consortium name="EnsemblPlants"/>
        </authorList>
    </citation>
    <scope>IDENTIFICATION</scope>
    <source>
        <strain evidence="3">cv. B73</strain>
    </source>
</reference>
<sequence>MGEGSKAMLAKPIQLADQVAQQAGWQCLRADCTELQSRAMKLAELLRQAARVELYERPATRVMVDTEGALHKAAGMAALCFQSHSCLRRFFTLNPVSGLPRTLALLDTMLEDIAWLIHVSSPQVDDGDLRGLPNITQNEPVLGMVWDNIACLHTGGLAARADAAATLASLAVGNSYFAKYIVEEDGVAPLVKLLKEGTDDGQEATTMALSLLCRDEDSLHKLLHSGVATPSGILSPTSLPPRPYHRPALHLAAHRLSSRPLRFLRRCLRVRPLGRPEIRRDPRELPCCSPCAAASPSPTSRLYACLSCATVFCPSHAATHASASTRPSHQIAVDVDRAELFCAAYEDQVYDPDFDHAVFLAQSSSLLPSTSTASTSLTLRKRRRVDYCAWLRTSSIADAEWGEDWTTAVEGVAGFSAWWL</sequence>
<reference evidence="3" key="2">
    <citation type="submission" date="2019-07" db="EMBL/GenBank/DDBJ databases">
        <authorList>
            <person name="Seetharam A."/>
            <person name="Woodhouse M."/>
            <person name="Cannon E."/>
        </authorList>
    </citation>
    <scope>NUCLEOTIDE SEQUENCE [LARGE SCALE GENOMIC DNA]</scope>
    <source>
        <strain evidence="3">cv. B73</strain>
    </source>
</reference>
<reference evidence="4" key="1">
    <citation type="journal article" date="2009" name="Science">
        <title>The B73 maize genome: complexity, diversity, and dynamics.</title>
        <authorList>
            <person name="Schnable P.S."/>
            <person name="Ware D."/>
            <person name="Fulton R.S."/>
            <person name="Stein J.C."/>
            <person name="Wei F."/>
            <person name="Pasternak S."/>
            <person name="Liang C."/>
            <person name="Zhang J."/>
            <person name="Fulton L."/>
            <person name="Graves T.A."/>
            <person name="Minx P."/>
            <person name="Reily A.D."/>
            <person name="Courtney L."/>
            <person name="Kruchowski S.S."/>
            <person name="Tomlinson C."/>
            <person name="Strong C."/>
            <person name="Delehaunty K."/>
            <person name="Fronick C."/>
            <person name="Courtney B."/>
            <person name="Rock S.M."/>
            <person name="Belter E."/>
            <person name="Du F."/>
            <person name="Kim K."/>
            <person name="Abbott R.M."/>
            <person name="Cotton M."/>
            <person name="Levy A."/>
            <person name="Marchetto P."/>
            <person name="Ochoa K."/>
            <person name="Jackson S.M."/>
            <person name="Gillam B."/>
            <person name="Chen W."/>
            <person name="Yan L."/>
            <person name="Higginbotham J."/>
            <person name="Cardenas M."/>
            <person name="Waligorski J."/>
            <person name="Applebaum E."/>
            <person name="Phelps L."/>
            <person name="Falcone J."/>
            <person name="Kanchi K."/>
            <person name="Thane T."/>
            <person name="Scimone A."/>
            <person name="Thane N."/>
            <person name="Henke J."/>
            <person name="Wang T."/>
            <person name="Ruppert J."/>
            <person name="Shah N."/>
            <person name="Rotter K."/>
            <person name="Hodges J."/>
            <person name="Ingenthron E."/>
            <person name="Cordes M."/>
            <person name="Kohlberg S."/>
            <person name="Sgro J."/>
            <person name="Delgado B."/>
            <person name="Mead K."/>
            <person name="Chinwalla A."/>
            <person name="Leonard S."/>
            <person name="Crouse K."/>
            <person name="Collura K."/>
            <person name="Kudrna D."/>
            <person name="Currie J."/>
            <person name="He R."/>
            <person name="Angelova A."/>
            <person name="Rajasekar S."/>
            <person name="Mueller T."/>
            <person name="Lomeli R."/>
            <person name="Scara G."/>
            <person name="Ko A."/>
            <person name="Delaney K."/>
            <person name="Wissotski M."/>
            <person name="Lopez G."/>
            <person name="Campos D."/>
            <person name="Braidotti M."/>
            <person name="Ashley E."/>
            <person name="Golser W."/>
            <person name="Kim H."/>
            <person name="Lee S."/>
            <person name="Lin J."/>
            <person name="Dujmic Z."/>
            <person name="Kim W."/>
            <person name="Talag J."/>
            <person name="Zuccolo A."/>
            <person name="Fan C."/>
            <person name="Sebastian A."/>
            <person name="Kramer M."/>
            <person name="Spiegel L."/>
            <person name="Nascimento L."/>
            <person name="Zutavern T."/>
            <person name="Miller B."/>
            <person name="Ambroise C."/>
            <person name="Muller S."/>
            <person name="Spooner W."/>
            <person name="Narechania A."/>
            <person name="Ren L."/>
            <person name="Wei S."/>
            <person name="Kumari S."/>
            <person name="Faga B."/>
            <person name="Levy M.J."/>
            <person name="McMahan L."/>
            <person name="Van Buren P."/>
            <person name="Vaughn M.W."/>
            <person name="Ying K."/>
            <person name="Yeh C.-T."/>
            <person name="Emrich S.J."/>
            <person name="Jia Y."/>
            <person name="Kalyanaraman A."/>
            <person name="Hsia A.-P."/>
            <person name="Barbazuk W.B."/>
            <person name="Baucom R.S."/>
            <person name="Brutnell T.P."/>
            <person name="Carpita N.C."/>
            <person name="Chaparro C."/>
            <person name="Chia J.-M."/>
            <person name="Deragon J.-M."/>
            <person name="Estill J.C."/>
            <person name="Fu Y."/>
            <person name="Jeddeloh J.A."/>
            <person name="Han Y."/>
            <person name="Lee H."/>
            <person name="Li P."/>
            <person name="Lisch D.R."/>
            <person name="Liu S."/>
            <person name="Liu Z."/>
            <person name="Nagel D.H."/>
            <person name="McCann M.C."/>
            <person name="SanMiguel P."/>
            <person name="Myers A.M."/>
            <person name="Nettleton D."/>
            <person name="Nguyen J."/>
            <person name="Penning B.W."/>
            <person name="Ponnala L."/>
            <person name="Schneider K.L."/>
            <person name="Schwartz D.C."/>
            <person name="Sharma A."/>
            <person name="Soderlund C."/>
            <person name="Springer N.M."/>
            <person name="Sun Q."/>
            <person name="Wang H."/>
            <person name="Waterman M."/>
            <person name="Westerman R."/>
            <person name="Wolfgruber T.K."/>
            <person name="Yang L."/>
            <person name="Yu Y."/>
            <person name="Zhang L."/>
            <person name="Zhou S."/>
            <person name="Zhu Q."/>
            <person name="Bennetzen J.L."/>
            <person name="Dawe R.K."/>
            <person name="Jiang J."/>
            <person name="Jiang N."/>
            <person name="Presting G.G."/>
            <person name="Wessler S.R."/>
            <person name="Aluru S."/>
            <person name="Martienssen R.A."/>
            <person name="Clifton S.W."/>
            <person name="McCombie W.R."/>
            <person name="Wing R.A."/>
            <person name="Wilson R.K."/>
        </authorList>
    </citation>
    <scope>NUCLEOTIDE SEQUENCE [LARGE SCALE GENOMIC DNA]</scope>
    <source>
        <strain evidence="4">cv. B73</strain>
    </source>
</reference>
<dbReference type="EnsemblPlants" id="Zm00001eb429630_T001">
    <property type="protein sequence ID" value="Zm00001eb429630_P001"/>
    <property type="gene ID" value="Zm00001eb429630"/>
</dbReference>
<dbReference type="SUPFAM" id="SSF57850">
    <property type="entry name" value="RING/U-box"/>
    <property type="match status" value="1"/>
</dbReference>
<protein>
    <recommendedName>
        <fullName evidence="2">UBP-type domain-containing protein</fullName>
    </recommendedName>
</protein>
<dbReference type="InterPro" id="IPR016024">
    <property type="entry name" value="ARM-type_fold"/>
</dbReference>
<dbReference type="InterPro" id="IPR013083">
    <property type="entry name" value="Znf_RING/FYVE/PHD"/>
</dbReference>
<dbReference type="InterPro" id="IPR001607">
    <property type="entry name" value="Znf_UBP"/>
</dbReference>
<evidence type="ECO:0000256" key="1">
    <source>
        <dbReference type="PROSITE-ProRule" id="PRU00502"/>
    </source>
</evidence>
<dbReference type="PROSITE" id="PS50271">
    <property type="entry name" value="ZF_UBP"/>
    <property type="match status" value="1"/>
</dbReference>
<proteinExistence type="predicted"/>
<organism evidence="3 4">
    <name type="scientific">Zea mays</name>
    <name type="common">Maize</name>
    <dbReference type="NCBI Taxonomy" id="4577"/>
    <lineage>
        <taxon>Eukaryota</taxon>
        <taxon>Viridiplantae</taxon>
        <taxon>Streptophyta</taxon>
        <taxon>Embryophyta</taxon>
        <taxon>Tracheophyta</taxon>
        <taxon>Spermatophyta</taxon>
        <taxon>Magnoliopsida</taxon>
        <taxon>Liliopsida</taxon>
        <taxon>Poales</taxon>
        <taxon>Poaceae</taxon>
        <taxon>PACMAD clade</taxon>
        <taxon>Panicoideae</taxon>
        <taxon>Andropogonodae</taxon>
        <taxon>Andropogoneae</taxon>
        <taxon>Tripsacinae</taxon>
        <taxon>Zea</taxon>
    </lineage>
</organism>
<keyword evidence="1" id="KW-0863">Zinc-finger</keyword>
<dbReference type="PANTHER" id="PTHR46168">
    <property type="entry name" value="ARMADILLO REPEAT ONLY 4"/>
    <property type="match status" value="1"/>
</dbReference>
<dbReference type="Gene3D" id="1.25.10.10">
    <property type="entry name" value="Leucine-rich Repeat Variant"/>
    <property type="match status" value="1"/>
</dbReference>
<name>A0A804UN10_MAIZE</name>
<evidence type="ECO:0000313" key="3">
    <source>
        <dbReference type="EnsemblPlants" id="Zm00001eb429630_P001"/>
    </source>
</evidence>
<dbReference type="AlphaFoldDB" id="A0A804UN10"/>
<dbReference type="Proteomes" id="UP000007305">
    <property type="component" value="Chromosome 10"/>
</dbReference>
<feature type="domain" description="UBP-type" evidence="2">
    <location>
        <begin position="259"/>
        <end position="368"/>
    </location>
</feature>
<dbReference type="InParanoid" id="A0A804UN10"/>
<dbReference type="Pfam" id="PF25055">
    <property type="entry name" value="DUF7792"/>
    <property type="match status" value="1"/>
</dbReference>
<dbReference type="InterPro" id="IPR056694">
    <property type="entry name" value="DUF7792"/>
</dbReference>
<keyword evidence="1" id="KW-0479">Metal-binding</keyword>
<evidence type="ECO:0000313" key="4">
    <source>
        <dbReference type="Proteomes" id="UP000007305"/>
    </source>
</evidence>
<dbReference type="Pfam" id="PF02148">
    <property type="entry name" value="zf-UBP"/>
    <property type="match status" value="1"/>
</dbReference>
<dbReference type="InterPro" id="IPR011989">
    <property type="entry name" value="ARM-like"/>
</dbReference>